<comment type="caution">
    <text evidence="2">The sequence shown here is derived from an EMBL/GenBank/DDBJ whole genome shotgun (WGS) entry which is preliminary data.</text>
</comment>
<dbReference type="NCBIfam" id="TIGR02523">
    <property type="entry name" value="type_IV_pilV"/>
    <property type="match status" value="1"/>
</dbReference>
<dbReference type="Proteomes" id="UP000004210">
    <property type="component" value="Unassembled WGS sequence"/>
</dbReference>
<dbReference type="InterPro" id="IPR012902">
    <property type="entry name" value="N_methyl_site"/>
</dbReference>
<dbReference type="eggNOG" id="COG4967">
    <property type="taxonomic scope" value="Bacteria"/>
</dbReference>
<proteinExistence type="predicted"/>
<protein>
    <submittedName>
        <fullName evidence="2">Methylation</fullName>
    </submittedName>
</protein>
<dbReference type="Pfam" id="PF07963">
    <property type="entry name" value="N_methyl"/>
    <property type="match status" value="1"/>
</dbReference>
<dbReference type="InterPro" id="IPR013362">
    <property type="entry name" value="Pilus_4_PilV"/>
</dbReference>
<gene>
    <name evidence="2" type="ORF">UU9_13037</name>
</gene>
<keyword evidence="1" id="KW-0472">Membrane</keyword>
<dbReference type="AlphaFoldDB" id="I4VMD3"/>
<accession>I4VMD3</accession>
<dbReference type="RefSeq" id="WP_007082236.1">
    <property type="nucleotide sequence ID" value="NZ_AJXU01000054.1"/>
</dbReference>
<dbReference type="EMBL" id="AJXU01000054">
    <property type="protein sequence ID" value="EIL88374.1"/>
    <property type="molecule type" value="Genomic_DNA"/>
</dbReference>
<dbReference type="NCBIfam" id="TIGR02532">
    <property type="entry name" value="IV_pilin_GFxxxE"/>
    <property type="match status" value="1"/>
</dbReference>
<name>I4VMD3_9GAMM</name>
<sequence>MQVLSRQRGVSLIEVLVAIVIFSVGVLGLALMQVKGAQFTKEAGSRSNIIVQVRSLIDAMRANPAAATMPIKAANPASPSSSDCPYCYAGTEELVSTCTTDCDLDGAAKRDLIDWVKRVKSAAPSAVGTNAPVATVSWDTSLGMYVITANWSGGAMDGKQAKVSDNLSYTLNYLP</sequence>
<keyword evidence="3" id="KW-1185">Reference proteome</keyword>
<evidence type="ECO:0000313" key="3">
    <source>
        <dbReference type="Proteomes" id="UP000004210"/>
    </source>
</evidence>
<reference evidence="2 3" key="1">
    <citation type="journal article" date="2012" name="J. Bacteriol.">
        <title>Genome sequences for six rhodanobacter strains, isolated from soils and the terrestrial subsurface, with variable denitrification capabilities.</title>
        <authorList>
            <person name="Kostka J.E."/>
            <person name="Green S.J."/>
            <person name="Rishishwar L."/>
            <person name="Prakash O."/>
            <person name="Katz L.S."/>
            <person name="Marino-Ramirez L."/>
            <person name="Jordan I.K."/>
            <person name="Munk C."/>
            <person name="Ivanova N."/>
            <person name="Mikhailova N."/>
            <person name="Watson D.B."/>
            <person name="Brown S.D."/>
            <person name="Palumbo A.V."/>
            <person name="Brooks S.C."/>
        </authorList>
    </citation>
    <scope>NUCLEOTIDE SEQUENCE [LARGE SCALE GENOMIC DNA]</scope>
    <source>
        <strain evidence="3">Jip2T</strain>
    </source>
</reference>
<feature type="transmembrane region" description="Helical" evidence="1">
    <location>
        <begin position="12"/>
        <end position="32"/>
    </location>
</feature>
<dbReference type="PROSITE" id="PS00409">
    <property type="entry name" value="PROKAR_NTER_METHYL"/>
    <property type="match status" value="1"/>
</dbReference>
<organism evidence="2 3">
    <name type="scientific">Rhodanobacter fulvus Jip2</name>
    <dbReference type="NCBI Taxonomy" id="1163408"/>
    <lineage>
        <taxon>Bacteria</taxon>
        <taxon>Pseudomonadati</taxon>
        <taxon>Pseudomonadota</taxon>
        <taxon>Gammaproteobacteria</taxon>
        <taxon>Lysobacterales</taxon>
        <taxon>Rhodanobacteraceae</taxon>
        <taxon>Rhodanobacter</taxon>
    </lineage>
</organism>
<keyword evidence="1" id="KW-0812">Transmembrane</keyword>
<dbReference type="STRING" id="1163408.UU9_13037"/>
<keyword evidence="1" id="KW-1133">Transmembrane helix</keyword>
<evidence type="ECO:0000256" key="1">
    <source>
        <dbReference type="SAM" id="Phobius"/>
    </source>
</evidence>
<dbReference type="OrthoDB" id="8547299at2"/>
<evidence type="ECO:0000313" key="2">
    <source>
        <dbReference type="EMBL" id="EIL88374.1"/>
    </source>
</evidence>